<dbReference type="FunFam" id="2.30.42.10:FF:000001">
    <property type="entry name" value="Disks large homolog 1 isoform 2"/>
    <property type="match status" value="1"/>
</dbReference>
<dbReference type="GO" id="GO:0016324">
    <property type="term" value="C:apical plasma membrane"/>
    <property type="evidence" value="ECO:0007669"/>
    <property type="project" value="UniProtKB-SubCell"/>
</dbReference>
<evidence type="ECO:0000259" key="18">
    <source>
        <dbReference type="PROSITE" id="PS51022"/>
    </source>
</evidence>
<dbReference type="CDD" id="cd06795">
    <property type="entry name" value="PDZ3_Dlg1-2-4-like"/>
    <property type="match status" value="1"/>
</dbReference>
<dbReference type="Gene3D" id="3.40.50.300">
    <property type="entry name" value="P-loop containing nucleotide triphosphate hydrolases"/>
    <property type="match status" value="1"/>
</dbReference>
<dbReference type="InterPro" id="IPR019583">
    <property type="entry name" value="DLG1-4_PDZ_assoc"/>
</dbReference>
<evidence type="ECO:0000256" key="11">
    <source>
        <dbReference type="ARBA" id="ARBA00023136"/>
    </source>
</evidence>
<evidence type="ECO:0000256" key="10">
    <source>
        <dbReference type="ARBA" id="ARBA00022949"/>
    </source>
</evidence>
<feature type="domain" description="PDZ" evidence="17">
    <location>
        <begin position="437"/>
        <end position="518"/>
    </location>
</feature>
<reference evidence="19" key="1">
    <citation type="submission" date="2025-08" db="UniProtKB">
        <authorList>
            <consortium name="Ensembl"/>
        </authorList>
    </citation>
    <scope>IDENTIFICATION</scope>
</reference>
<dbReference type="InterPro" id="IPR036034">
    <property type="entry name" value="PDZ_sf"/>
</dbReference>
<keyword evidence="8" id="KW-0677">Repeat</keyword>
<proteinExistence type="inferred from homology"/>
<dbReference type="CDD" id="cd11861">
    <property type="entry name" value="SH3_DLG-like"/>
    <property type="match status" value="1"/>
</dbReference>
<dbReference type="Gene3D" id="2.30.42.10">
    <property type="match status" value="3"/>
</dbReference>
<dbReference type="FunFam" id="3.30.63.10:FF:000001">
    <property type="entry name" value="Disks large homolog 1 isoform 2"/>
    <property type="match status" value="1"/>
</dbReference>
<feature type="domain" description="PDZ" evidence="17">
    <location>
        <begin position="187"/>
        <end position="278"/>
    </location>
</feature>
<dbReference type="PANTHER" id="PTHR23119">
    <property type="entry name" value="DISCS LARGE"/>
    <property type="match status" value="1"/>
</dbReference>
<dbReference type="GO" id="GO:0031594">
    <property type="term" value="C:neuromuscular junction"/>
    <property type="evidence" value="ECO:0007669"/>
    <property type="project" value="InterPro"/>
</dbReference>
<dbReference type="SUPFAM" id="SSF101288">
    <property type="entry name" value="L27 domain"/>
    <property type="match status" value="1"/>
</dbReference>
<dbReference type="InterPro" id="IPR015143">
    <property type="entry name" value="L27_1"/>
</dbReference>
<dbReference type="GO" id="GO:0099072">
    <property type="term" value="P:regulation of postsynaptic membrane neurotransmitter receptor levels"/>
    <property type="evidence" value="ECO:0007669"/>
    <property type="project" value="TreeGrafter"/>
</dbReference>
<evidence type="ECO:0000256" key="4">
    <source>
        <dbReference type="ARBA" id="ARBA00004586"/>
    </source>
</evidence>
<dbReference type="Proteomes" id="UP000261640">
    <property type="component" value="Unplaced"/>
</dbReference>
<dbReference type="SUPFAM" id="SSF52540">
    <property type="entry name" value="P-loop containing nucleoside triphosphate hydrolases"/>
    <property type="match status" value="1"/>
</dbReference>
<dbReference type="Gene3D" id="1.10.287.470">
    <property type="entry name" value="Helix hairpin bin"/>
    <property type="match status" value="1"/>
</dbReference>
<dbReference type="SMART" id="SM00228">
    <property type="entry name" value="PDZ"/>
    <property type="match status" value="3"/>
</dbReference>
<feature type="region of interest" description="Disordered" evidence="14">
    <location>
        <begin position="70"/>
        <end position="120"/>
    </location>
</feature>
<dbReference type="InterPro" id="IPR008145">
    <property type="entry name" value="GK/Ca_channel_bsu"/>
</dbReference>
<dbReference type="InterPro" id="IPR020590">
    <property type="entry name" value="Guanylate_kinase_CS"/>
</dbReference>
<dbReference type="GO" id="GO:0043005">
    <property type="term" value="C:neuron projection"/>
    <property type="evidence" value="ECO:0007669"/>
    <property type="project" value="InterPro"/>
</dbReference>
<comment type="subcellular location">
    <subcellularLocation>
        <location evidence="2">Apical cell membrane</location>
    </subcellularLocation>
    <subcellularLocation>
        <location evidence="3">Cell junction</location>
    </subcellularLocation>
    <subcellularLocation>
        <location evidence="1">Cell membrane</location>
        <topology evidence="1">Peripheral membrane protein</topology>
    </subcellularLocation>
    <subcellularLocation>
        <location evidence="4">Endoplasmic reticulum membrane</location>
    </subcellularLocation>
</comment>
<dbReference type="CDD" id="cd00071">
    <property type="entry name" value="GMPK"/>
    <property type="match status" value="1"/>
</dbReference>
<dbReference type="GO" id="GO:0019901">
    <property type="term" value="F:protein kinase binding"/>
    <property type="evidence" value="ECO:0007669"/>
    <property type="project" value="TreeGrafter"/>
</dbReference>
<dbReference type="GO" id="GO:0007268">
    <property type="term" value="P:chemical synaptic transmission"/>
    <property type="evidence" value="ECO:0007669"/>
    <property type="project" value="InterPro"/>
</dbReference>
<dbReference type="GO" id="GO:0098839">
    <property type="term" value="C:postsynaptic density membrane"/>
    <property type="evidence" value="ECO:0007669"/>
    <property type="project" value="TreeGrafter"/>
</dbReference>
<feature type="region of interest" description="Disordered" evidence="14">
    <location>
        <begin position="399"/>
        <end position="430"/>
    </location>
</feature>
<reference evidence="19" key="2">
    <citation type="submission" date="2025-09" db="UniProtKB">
        <authorList>
            <consortium name="Ensembl"/>
        </authorList>
    </citation>
    <scope>IDENTIFICATION</scope>
</reference>
<dbReference type="GO" id="GO:0043113">
    <property type="term" value="P:receptor clustering"/>
    <property type="evidence" value="ECO:0007669"/>
    <property type="project" value="TreeGrafter"/>
</dbReference>
<dbReference type="GO" id="GO:0005789">
    <property type="term" value="C:endoplasmic reticulum membrane"/>
    <property type="evidence" value="ECO:0007669"/>
    <property type="project" value="UniProtKB-SubCell"/>
</dbReference>
<dbReference type="CDD" id="cd06723">
    <property type="entry name" value="PDZ1_Dlg1-2-4-like"/>
    <property type="match status" value="1"/>
</dbReference>
<evidence type="ECO:0000256" key="12">
    <source>
        <dbReference type="ARBA" id="ARBA00044189"/>
    </source>
</evidence>
<dbReference type="FunFam" id="2.30.42.10:FF:000002">
    <property type="entry name" value="Disks large homolog 4 isoform 2"/>
    <property type="match status" value="1"/>
</dbReference>
<dbReference type="SMART" id="SM01277">
    <property type="entry name" value="MAGUK_N_PEST"/>
    <property type="match status" value="1"/>
</dbReference>
<feature type="compositionally biased region" description="Basic and acidic residues" evidence="14">
    <location>
        <begin position="111"/>
        <end position="120"/>
    </location>
</feature>
<dbReference type="SUPFAM" id="SSF50156">
    <property type="entry name" value="PDZ domain-like"/>
    <property type="match status" value="3"/>
</dbReference>
<dbReference type="PROSITE" id="PS50002">
    <property type="entry name" value="SH3"/>
    <property type="match status" value="1"/>
</dbReference>
<dbReference type="InterPro" id="IPR008144">
    <property type="entry name" value="Guanylate_kin-like_dom"/>
</dbReference>
<evidence type="ECO:0000259" key="15">
    <source>
        <dbReference type="PROSITE" id="PS50002"/>
    </source>
</evidence>
<evidence type="ECO:0000256" key="14">
    <source>
        <dbReference type="SAM" id="MobiDB-lite"/>
    </source>
</evidence>
<dbReference type="Pfam" id="PF10608">
    <property type="entry name" value="MAGUK_N_PEST"/>
    <property type="match status" value="1"/>
</dbReference>
<dbReference type="InterPro" id="IPR036028">
    <property type="entry name" value="SH3-like_dom_sf"/>
</dbReference>
<keyword evidence="10" id="KW-0965">Cell junction</keyword>
<evidence type="ECO:0000313" key="20">
    <source>
        <dbReference type="Proteomes" id="UP000261640"/>
    </source>
</evidence>
<dbReference type="PIRSF" id="PIRSF001741">
    <property type="entry name" value="MAGUK_DLGH"/>
    <property type="match status" value="1"/>
</dbReference>
<comment type="similarity">
    <text evidence="5">Belongs to the MAGUK family.</text>
</comment>
<keyword evidence="6 13" id="KW-0728">SH3 domain</keyword>
<evidence type="ECO:0000256" key="2">
    <source>
        <dbReference type="ARBA" id="ARBA00004221"/>
    </source>
</evidence>
<evidence type="ECO:0000256" key="3">
    <source>
        <dbReference type="ARBA" id="ARBA00004282"/>
    </source>
</evidence>
<dbReference type="Pfam" id="PF00595">
    <property type="entry name" value="PDZ"/>
    <property type="match status" value="3"/>
</dbReference>
<organism evidence="19 20">
    <name type="scientific">Mastacembelus armatus</name>
    <name type="common">zig-zag eel</name>
    <dbReference type="NCBI Taxonomy" id="205130"/>
    <lineage>
        <taxon>Eukaryota</taxon>
        <taxon>Metazoa</taxon>
        <taxon>Chordata</taxon>
        <taxon>Craniata</taxon>
        <taxon>Vertebrata</taxon>
        <taxon>Euteleostomi</taxon>
        <taxon>Actinopterygii</taxon>
        <taxon>Neopterygii</taxon>
        <taxon>Teleostei</taxon>
        <taxon>Neoteleostei</taxon>
        <taxon>Acanthomorphata</taxon>
        <taxon>Anabantaria</taxon>
        <taxon>Synbranchiformes</taxon>
        <taxon>Mastacembelidae</taxon>
        <taxon>Mastacembelus</taxon>
    </lineage>
</organism>
<dbReference type="GO" id="GO:0016323">
    <property type="term" value="C:basolateral plasma membrane"/>
    <property type="evidence" value="ECO:0007669"/>
    <property type="project" value="TreeGrafter"/>
</dbReference>
<evidence type="ECO:0000256" key="6">
    <source>
        <dbReference type="ARBA" id="ARBA00022443"/>
    </source>
</evidence>
<dbReference type="InterPro" id="IPR004172">
    <property type="entry name" value="L27_dom"/>
</dbReference>
<dbReference type="SUPFAM" id="SSF50044">
    <property type="entry name" value="SH3-domain"/>
    <property type="match status" value="1"/>
</dbReference>
<evidence type="ECO:0000256" key="1">
    <source>
        <dbReference type="ARBA" id="ARBA00004202"/>
    </source>
</evidence>
<evidence type="ECO:0000259" key="17">
    <source>
        <dbReference type="PROSITE" id="PS50106"/>
    </source>
</evidence>
<dbReference type="GO" id="GO:0097120">
    <property type="term" value="P:receptor localization to synapse"/>
    <property type="evidence" value="ECO:0007669"/>
    <property type="project" value="TreeGrafter"/>
</dbReference>
<dbReference type="GeneTree" id="ENSGT00940000164867"/>
<dbReference type="InterPro" id="IPR019590">
    <property type="entry name" value="DLG1_PEST_dom"/>
</dbReference>
<evidence type="ECO:0000313" key="19">
    <source>
        <dbReference type="Ensembl" id="ENSMAMP00000056174.1"/>
    </source>
</evidence>
<feature type="domain" description="PDZ" evidence="17">
    <location>
        <begin position="286"/>
        <end position="373"/>
    </location>
</feature>
<dbReference type="PROSITE" id="PS00856">
    <property type="entry name" value="GUANYLATE_KINASE_1"/>
    <property type="match status" value="1"/>
</dbReference>
<dbReference type="GO" id="GO:0070161">
    <property type="term" value="C:anchoring junction"/>
    <property type="evidence" value="ECO:0007669"/>
    <property type="project" value="UniProtKB-SubCell"/>
</dbReference>
<evidence type="ECO:0000259" key="16">
    <source>
        <dbReference type="PROSITE" id="PS50052"/>
    </source>
</evidence>
<dbReference type="Pfam" id="PF10600">
    <property type="entry name" value="PDZ_assoc"/>
    <property type="match status" value="1"/>
</dbReference>
<dbReference type="Pfam" id="PF09058">
    <property type="entry name" value="L27_1"/>
    <property type="match status" value="1"/>
</dbReference>
<dbReference type="PROSITE" id="PS51022">
    <property type="entry name" value="L27"/>
    <property type="match status" value="1"/>
</dbReference>
<keyword evidence="20" id="KW-1185">Reference proteome</keyword>
<dbReference type="Ensembl" id="ENSMAMT00000053413.1">
    <property type="protein sequence ID" value="ENSMAMP00000056174.1"/>
    <property type="gene ID" value="ENSMAMG00000011221.2"/>
</dbReference>
<dbReference type="SMART" id="SM00072">
    <property type="entry name" value="GuKc"/>
    <property type="match status" value="1"/>
</dbReference>
<dbReference type="GO" id="GO:0035255">
    <property type="term" value="F:ionotropic glutamate receptor binding"/>
    <property type="evidence" value="ECO:0007669"/>
    <property type="project" value="TreeGrafter"/>
</dbReference>
<evidence type="ECO:0000256" key="5">
    <source>
        <dbReference type="ARBA" id="ARBA00007014"/>
    </source>
</evidence>
<feature type="domain" description="SH3" evidence="15">
    <location>
        <begin position="552"/>
        <end position="624"/>
    </location>
</feature>
<sequence length="855" mass="94243">LCVLYSDAQRALELLQQYRNLTKQGPVEEDQQLQQSLDRVISVFQSQLFSALLDIQEYYEFTILADSKCSADQTDGPGNLPASCNLPAETSSQPQDSTGPLSPQASGVPSEPKDGSLGRHSDLRGAELVQVAERQLSQIQHVHGYVTHTHITPAQVTKSGCLSLWHIHTANPPPVVVNADSVDTPPYVSIASNILSGNSGLGFSIAGGTDNPHIGEDPSIFITKIIPGGAAAQNGRLRVNDCIVRVNETDVREVTHSGAVEALKEAGGLVRLCIRRRRSLTERTMDIKLVKGPKGLGFSIAGGVGNQHVSGDNSIYVTKIIEGGAAHKDGRLQIGDKLVAVNGTCLEDVTHEEAVAALKSTPDVVYLRVAKHTSLFINDNFPPPDVTNSYSPHQDNHVSPYMSGSQSVSPAPLTTPRYSPLPRAATGYDDLPREPRRVVLQRGSTGLGFNIVGGEDGEGIFISFILAGGPADLCGELRKGDRILSVNGVDLSSATHEQAAAALKNAGQTVTIVAQYRPEEYVRFEAKIHDLREQMMTSSVSSSSTSLRSTQKRTLYVRALFDYDGSATDLSTPNQALPFHFGDILHVSSAGEEEWWPARHLSPPPPNCPEVGVIPSRRRAEKKERSRLKTVRVARSQERSVKWVTQSRCISINVVLFCHLLVNYTRPVIILGPMKDRINDDLISEFPDKFGSCVPHTTRPRRDYEVDGRDYHFMSSRELMEREIQEHKFIEAGQYNNHLYGTSIQSVREVADKGKHCILDVSGNAIKRLQMAGLHPIAIFIRPRNVDNILEMNKRFTEEQARKTYERAVKLEQDFTEYFTAIVQGSSLEEVYSQVKQIIEEQSGPYIWVPTKERL</sequence>
<dbReference type="InterPro" id="IPR050614">
    <property type="entry name" value="Synaptic_Scaffolding_LAP-MAGUK"/>
</dbReference>
<keyword evidence="9" id="KW-0256">Endoplasmic reticulum</keyword>
<dbReference type="PROSITE" id="PS50052">
    <property type="entry name" value="GUANYLATE_KINASE_2"/>
    <property type="match status" value="1"/>
</dbReference>
<evidence type="ECO:0000256" key="9">
    <source>
        <dbReference type="ARBA" id="ARBA00022824"/>
    </source>
</evidence>
<dbReference type="Gene3D" id="2.30.30.40">
    <property type="entry name" value="SH3 Domains"/>
    <property type="match status" value="1"/>
</dbReference>
<protein>
    <recommendedName>
        <fullName evidence="12">Disks large homolog 1</fullName>
    </recommendedName>
</protein>
<dbReference type="FunFam" id="2.30.42.10:FF:000049">
    <property type="entry name" value="disks large homolog 1 isoform X1"/>
    <property type="match status" value="1"/>
</dbReference>
<feature type="compositionally biased region" description="Polar residues" evidence="14">
    <location>
        <begin position="88"/>
        <end position="107"/>
    </location>
</feature>
<dbReference type="SMART" id="SM00326">
    <property type="entry name" value="SH3"/>
    <property type="match status" value="1"/>
</dbReference>
<dbReference type="CDD" id="cd06724">
    <property type="entry name" value="PDZ2_Dlg1-2-4-like"/>
    <property type="match status" value="1"/>
</dbReference>
<dbReference type="PANTHER" id="PTHR23119:SF5">
    <property type="entry name" value="DISKS LARGE HOMOLOG 1"/>
    <property type="match status" value="1"/>
</dbReference>
<evidence type="ECO:0000256" key="8">
    <source>
        <dbReference type="ARBA" id="ARBA00022737"/>
    </source>
</evidence>
<evidence type="ECO:0000256" key="7">
    <source>
        <dbReference type="ARBA" id="ARBA00022475"/>
    </source>
</evidence>
<dbReference type="AlphaFoldDB" id="A0A7N8XUJ2"/>
<dbReference type="InterPro" id="IPR027417">
    <property type="entry name" value="P-loop_NTPase"/>
</dbReference>
<dbReference type="InterPro" id="IPR016313">
    <property type="entry name" value="DLG1-like"/>
</dbReference>
<keyword evidence="7" id="KW-1003">Cell membrane</keyword>
<feature type="domain" description="Guanylate kinase-like" evidence="16">
    <location>
        <begin position="665"/>
        <end position="840"/>
    </location>
</feature>
<dbReference type="Pfam" id="PF00625">
    <property type="entry name" value="Guanylate_kin"/>
    <property type="match status" value="1"/>
</dbReference>
<keyword evidence="11" id="KW-0472">Membrane</keyword>
<dbReference type="Gene3D" id="3.30.63.10">
    <property type="entry name" value="Guanylate Kinase phosphate binding domain"/>
    <property type="match status" value="1"/>
</dbReference>
<dbReference type="InterPro" id="IPR001452">
    <property type="entry name" value="SH3_domain"/>
</dbReference>
<feature type="domain" description="L27" evidence="18">
    <location>
        <begin position="4"/>
        <end position="67"/>
    </location>
</feature>
<dbReference type="FunFam" id="3.40.50.300:FF:001402">
    <property type="entry name" value="Discs, large homolog 3 (Drosophila)"/>
    <property type="match status" value="1"/>
</dbReference>
<dbReference type="GO" id="GO:0045197">
    <property type="term" value="P:establishment or maintenance of epithelial cell apical/basal polarity"/>
    <property type="evidence" value="ECO:0007669"/>
    <property type="project" value="TreeGrafter"/>
</dbReference>
<name>A0A7N8XUJ2_9TELE</name>
<accession>A0A7N8XUJ2</accession>
<dbReference type="InterPro" id="IPR036892">
    <property type="entry name" value="L27_dom_sf"/>
</dbReference>
<evidence type="ECO:0000256" key="13">
    <source>
        <dbReference type="PROSITE-ProRule" id="PRU00192"/>
    </source>
</evidence>
<dbReference type="InterPro" id="IPR001478">
    <property type="entry name" value="PDZ"/>
</dbReference>
<dbReference type="PROSITE" id="PS50106">
    <property type="entry name" value="PDZ"/>
    <property type="match status" value="3"/>
</dbReference>
<dbReference type="GO" id="GO:0098609">
    <property type="term" value="P:cell-cell adhesion"/>
    <property type="evidence" value="ECO:0007669"/>
    <property type="project" value="TreeGrafter"/>
</dbReference>